<evidence type="ECO:0000313" key="1">
    <source>
        <dbReference type="EMBL" id="VFJ60823.1"/>
    </source>
</evidence>
<organism evidence="2">
    <name type="scientific">Candidatus Kentrum sp. FM</name>
    <dbReference type="NCBI Taxonomy" id="2126340"/>
    <lineage>
        <taxon>Bacteria</taxon>
        <taxon>Pseudomonadati</taxon>
        <taxon>Pseudomonadota</taxon>
        <taxon>Gammaproteobacteria</taxon>
        <taxon>Candidatus Kentrum</taxon>
    </lineage>
</organism>
<protein>
    <submittedName>
        <fullName evidence="2">Uncharacterized protein</fullName>
    </submittedName>
</protein>
<dbReference type="EMBL" id="CAADFL010000257">
    <property type="protein sequence ID" value="VFK12835.1"/>
    <property type="molecule type" value="Genomic_DNA"/>
</dbReference>
<evidence type="ECO:0000313" key="3">
    <source>
        <dbReference type="EMBL" id="VFK12835.1"/>
    </source>
</evidence>
<dbReference type="EMBL" id="CAADEZ010000295">
    <property type="protein sequence ID" value="VFJ61930.1"/>
    <property type="molecule type" value="Genomic_DNA"/>
</dbReference>
<evidence type="ECO:0000313" key="2">
    <source>
        <dbReference type="EMBL" id="VFJ61930.1"/>
    </source>
</evidence>
<proteinExistence type="predicted"/>
<gene>
    <name evidence="2" type="ORF">BECKFM1743A_GA0114220_102958</name>
    <name evidence="3" type="ORF">BECKFM1743B_GA0114221_102578</name>
    <name evidence="1" type="ORF">BECKFM1743C_GA0114222_102812</name>
</gene>
<reference evidence="2" key="1">
    <citation type="submission" date="2019-02" db="EMBL/GenBank/DDBJ databases">
        <authorList>
            <person name="Gruber-Vodicka R. H."/>
            <person name="Seah K. B. B."/>
        </authorList>
    </citation>
    <scope>NUCLEOTIDE SEQUENCE</scope>
    <source>
        <strain evidence="2">BECK_BZ163</strain>
        <strain evidence="3">BECK_BZ164</strain>
        <strain evidence="1">BECK_BZ165</strain>
    </source>
</reference>
<accession>A0A450T5N1</accession>
<sequence>MQVTDKAYQEHRVFAELERYAGFYEQLNMSVFSWLSMGTRAFCNIDSYVYSSMQGTIESIRTTLFAGRINDAYALLRKYHDSVIINVYSNLYLHDNFSIENFVVRQIHDWLHGKEKLPEYRKMSQYIRKSEVLKPITDLLYFDDKYKRLRDRCNDHAHYNFFQHVMLNDNKVFIEEGRLKRLEQFAEDIRDVFVLHLGYIFFLNDHYMMSSDYRDALDCDMEPEEGSEYWVAPFIQDIFNEIITQRRPDITATIKAKSAMRLL</sequence>
<name>A0A450T5N1_9GAMM</name>
<dbReference type="AlphaFoldDB" id="A0A450T5N1"/>
<dbReference type="EMBL" id="CAADFA010000281">
    <property type="protein sequence ID" value="VFJ60823.1"/>
    <property type="molecule type" value="Genomic_DNA"/>
</dbReference>